<keyword evidence="7" id="KW-1133">Transmembrane helix</keyword>
<evidence type="ECO:0000313" key="9">
    <source>
        <dbReference type="EMBL" id="MYM20659.1"/>
    </source>
</evidence>
<keyword evidence="10" id="KW-1185">Reference proteome</keyword>
<dbReference type="PANTHER" id="PTHR13887:SF14">
    <property type="entry name" value="DISULFIDE BOND FORMATION PROTEIN D"/>
    <property type="match status" value="1"/>
</dbReference>
<keyword evidence="7" id="KW-0472">Membrane</keyword>
<evidence type="ECO:0000256" key="3">
    <source>
        <dbReference type="ARBA" id="ARBA00023002"/>
    </source>
</evidence>
<evidence type="ECO:0000313" key="10">
    <source>
        <dbReference type="Proteomes" id="UP000469215"/>
    </source>
</evidence>
<feature type="compositionally biased region" description="Basic and acidic residues" evidence="6">
    <location>
        <begin position="1"/>
        <end position="19"/>
    </location>
</feature>
<comment type="similarity">
    <text evidence="1">Belongs to the thioredoxin family. DsbA subfamily.</text>
</comment>
<dbReference type="Pfam" id="PF13462">
    <property type="entry name" value="Thioredoxin_4"/>
    <property type="match status" value="1"/>
</dbReference>
<organism evidence="9 10">
    <name type="scientific">Brevibacterium rongguiense</name>
    <dbReference type="NCBI Taxonomy" id="2695267"/>
    <lineage>
        <taxon>Bacteria</taxon>
        <taxon>Bacillati</taxon>
        <taxon>Actinomycetota</taxon>
        <taxon>Actinomycetes</taxon>
        <taxon>Micrococcales</taxon>
        <taxon>Brevibacteriaceae</taxon>
        <taxon>Brevibacterium</taxon>
    </lineage>
</organism>
<evidence type="ECO:0000256" key="2">
    <source>
        <dbReference type="ARBA" id="ARBA00022729"/>
    </source>
</evidence>
<dbReference type="Gene3D" id="3.40.30.10">
    <property type="entry name" value="Glutaredoxin"/>
    <property type="match status" value="1"/>
</dbReference>
<evidence type="ECO:0000256" key="4">
    <source>
        <dbReference type="ARBA" id="ARBA00023157"/>
    </source>
</evidence>
<dbReference type="EMBL" id="WWEQ01000066">
    <property type="protein sequence ID" value="MYM20659.1"/>
    <property type="molecule type" value="Genomic_DNA"/>
</dbReference>
<dbReference type="InterPro" id="IPR036249">
    <property type="entry name" value="Thioredoxin-like_sf"/>
</dbReference>
<dbReference type="PANTHER" id="PTHR13887">
    <property type="entry name" value="GLUTATHIONE S-TRANSFERASE KAPPA"/>
    <property type="match status" value="1"/>
</dbReference>
<feature type="region of interest" description="Disordered" evidence="6">
    <location>
        <begin position="244"/>
        <end position="273"/>
    </location>
</feature>
<name>A0A6N9H9F7_9MICO</name>
<proteinExistence type="inferred from homology"/>
<keyword evidence="3" id="KW-0560">Oxidoreductase</keyword>
<accession>A0A6N9H9F7</accession>
<dbReference type="RefSeq" id="WP_160954073.1">
    <property type="nucleotide sequence ID" value="NZ_WWEQ01000066.1"/>
</dbReference>
<evidence type="ECO:0000256" key="1">
    <source>
        <dbReference type="ARBA" id="ARBA00005791"/>
    </source>
</evidence>
<evidence type="ECO:0000256" key="7">
    <source>
        <dbReference type="SAM" id="Phobius"/>
    </source>
</evidence>
<keyword evidence="7" id="KW-0812">Transmembrane</keyword>
<keyword evidence="4" id="KW-1015">Disulfide bond</keyword>
<comment type="caution">
    <text evidence="9">The sequence shown here is derived from an EMBL/GenBank/DDBJ whole genome shotgun (WGS) entry which is preliminary data.</text>
</comment>
<dbReference type="SUPFAM" id="SSF52833">
    <property type="entry name" value="Thioredoxin-like"/>
    <property type="match status" value="1"/>
</dbReference>
<dbReference type="Proteomes" id="UP000469215">
    <property type="component" value="Unassembled WGS sequence"/>
</dbReference>
<evidence type="ECO:0000259" key="8">
    <source>
        <dbReference type="Pfam" id="PF13462"/>
    </source>
</evidence>
<protein>
    <submittedName>
        <fullName evidence="9">Thioredoxin domain-containing protein</fullName>
    </submittedName>
</protein>
<feature type="transmembrane region" description="Helical" evidence="7">
    <location>
        <begin position="34"/>
        <end position="56"/>
    </location>
</feature>
<dbReference type="AlphaFoldDB" id="A0A6N9H9F7"/>
<evidence type="ECO:0000256" key="5">
    <source>
        <dbReference type="ARBA" id="ARBA00023284"/>
    </source>
</evidence>
<feature type="domain" description="Thioredoxin-like fold" evidence="8">
    <location>
        <begin position="111"/>
        <end position="271"/>
    </location>
</feature>
<dbReference type="InterPro" id="IPR012336">
    <property type="entry name" value="Thioredoxin-like_fold"/>
</dbReference>
<sequence>MAKNPSNDDRRRAAREKARQIAQAQAKREKTAKIVLFSGIGAVVLAVIVVVVILLVQAARPAPGPNAYSQGGITLVKDGSGFKPVAAKGASGDDVPDGLAAYSDSGLSDKAAVVKVYMDFQCPSCKSFEEANGSALKKLAGEGKIAVDYQPVAILDSQSQGNQYSTRAANLAACVADSGQGGKFFDFTKAMFDGQPEEQSNGLDDDAMLANAKKGGVDVDAKIAQDSSKTVADCAREQTFQKYVEKSTKDATSNGLQGTPRVEINGEDVDPSVWGDPTAFATKVLQASGEIQG</sequence>
<feature type="region of interest" description="Disordered" evidence="6">
    <location>
        <begin position="1"/>
        <end position="24"/>
    </location>
</feature>
<reference evidence="9 10" key="1">
    <citation type="submission" date="2020-01" db="EMBL/GenBank/DDBJ databases">
        <authorList>
            <person name="Deng T."/>
        </authorList>
    </citation>
    <scope>NUCLEOTIDE SEQUENCE [LARGE SCALE GENOMIC DNA]</scope>
    <source>
        <strain evidence="9 10">5221</strain>
    </source>
</reference>
<dbReference type="GO" id="GO:0016491">
    <property type="term" value="F:oxidoreductase activity"/>
    <property type="evidence" value="ECO:0007669"/>
    <property type="project" value="UniProtKB-KW"/>
</dbReference>
<keyword evidence="5" id="KW-0676">Redox-active center</keyword>
<evidence type="ECO:0000256" key="6">
    <source>
        <dbReference type="SAM" id="MobiDB-lite"/>
    </source>
</evidence>
<gene>
    <name evidence="9" type="ORF">GSY69_11985</name>
</gene>
<keyword evidence="2" id="KW-0732">Signal</keyword>